<dbReference type="AlphaFoldDB" id="A0A8H8NWR6"/>
<organism evidence="14 15">
    <name type="scientific">Rhizoctonia solani</name>
    <dbReference type="NCBI Taxonomy" id="456999"/>
    <lineage>
        <taxon>Eukaryota</taxon>
        <taxon>Fungi</taxon>
        <taxon>Dikarya</taxon>
        <taxon>Basidiomycota</taxon>
        <taxon>Agaricomycotina</taxon>
        <taxon>Agaricomycetes</taxon>
        <taxon>Cantharellales</taxon>
        <taxon>Ceratobasidiaceae</taxon>
        <taxon>Rhizoctonia</taxon>
    </lineage>
</organism>
<keyword evidence="6 11" id="KW-0732">Signal</keyword>
<dbReference type="KEGG" id="rsx:RhiXN_06338"/>
<dbReference type="Proteomes" id="UP000650533">
    <property type="component" value="Chromosome 7"/>
</dbReference>
<evidence type="ECO:0000256" key="5">
    <source>
        <dbReference type="ARBA" id="ARBA00022525"/>
    </source>
</evidence>
<feature type="chain" id="PRO_5034899019" description="mannan endo-1,4-beta-mannosidase" evidence="11">
    <location>
        <begin position="20"/>
        <end position="811"/>
    </location>
</feature>
<dbReference type="EC" id="3.2.1.78" evidence="4"/>
<dbReference type="InterPro" id="IPR008397">
    <property type="entry name" value="Alginate_lyase_dom"/>
</dbReference>
<dbReference type="GO" id="GO:0042597">
    <property type="term" value="C:periplasmic space"/>
    <property type="evidence" value="ECO:0007669"/>
    <property type="project" value="InterPro"/>
</dbReference>
<dbReference type="SUPFAM" id="SSF51445">
    <property type="entry name" value="(Trans)glycosidases"/>
    <property type="match status" value="1"/>
</dbReference>
<evidence type="ECO:0000259" key="13">
    <source>
        <dbReference type="Pfam" id="PF05426"/>
    </source>
</evidence>
<dbReference type="PANTHER" id="PTHR31451:SF39">
    <property type="entry name" value="MANNAN ENDO-1,4-BETA-MANNOSIDASE 1"/>
    <property type="match status" value="1"/>
</dbReference>
<evidence type="ECO:0000313" key="15">
    <source>
        <dbReference type="Proteomes" id="UP000650533"/>
    </source>
</evidence>
<comment type="similarity">
    <text evidence="3">Belongs to the glycosyl hydrolase 5 (cellulase A) family.</text>
</comment>
<dbReference type="EMBL" id="CP059664">
    <property type="protein sequence ID" value="QRW21349.1"/>
    <property type="molecule type" value="Genomic_DNA"/>
</dbReference>
<dbReference type="SUPFAM" id="SSF48230">
    <property type="entry name" value="Chondroitin AC/alginate lyase"/>
    <property type="match status" value="1"/>
</dbReference>
<protein>
    <recommendedName>
        <fullName evidence="4">mannan endo-1,4-beta-mannosidase</fullName>
        <ecNumber evidence="4">3.2.1.78</ecNumber>
    </recommendedName>
</protein>
<evidence type="ECO:0000256" key="2">
    <source>
        <dbReference type="ARBA" id="ARBA00004613"/>
    </source>
</evidence>
<dbReference type="InterPro" id="IPR045053">
    <property type="entry name" value="MAN-like"/>
</dbReference>
<dbReference type="Gene3D" id="3.20.20.80">
    <property type="entry name" value="Glycosidases"/>
    <property type="match status" value="1"/>
</dbReference>
<evidence type="ECO:0000256" key="9">
    <source>
        <dbReference type="ARBA" id="ARBA00023295"/>
    </source>
</evidence>
<accession>A0A8H8NWR6</accession>
<dbReference type="InterPro" id="IPR008929">
    <property type="entry name" value="Chondroitin_lyas"/>
</dbReference>
<feature type="domain" description="Alginate lyase" evidence="13">
    <location>
        <begin position="172"/>
        <end position="351"/>
    </location>
</feature>
<comment type="subcellular location">
    <subcellularLocation>
        <location evidence="2">Secreted</location>
    </subcellularLocation>
</comment>
<evidence type="ECO:0000259" key="12">
    <source>
        <dbReference type="Pfam" id="PF00150"/>
    </source>
</evidence>
<dbReference type="GO" id="GO:0016829">
    <property type="term" value="F:lyase activity"/>
    <property type="evidence" value="ECO:0007669"/>
    <property type="project" value="UniProtKB-KW"/>
</dbReference>
<evidence type="ECO:0000256" key="6">
    <source>
        <dbReference type="ARBA" id="ARBA00022729"/>
    </source>
</evidence>
<dbReference type="GO" id="GO:0046355">
    <property type="term" value="P:mannan catabolic process"/>
    <property type="evidence" value="ECO:0007669"/>
    <property type="project" value="UniProtKB-ARBA"/>
</dbReference>
<keyword evidence="7" id="KW-0378">Hydrolase</keyword>
<evidence type="ECO:0000256" key="1">
    <source>
        <dbReference type="ARBA" id="ARBA00001678"/>
    </source>
</evidence>
<keyword evidence="5" id="KW-0964">Secreted</keyword>
<dbReference type="Gene3D" id="1.50.10.100">
    <property type="entry name" value="Chondroitin AC/alginate lyase"/>
    <property type="match status" value="2"/>
</dbReference>
<dbReference type="GO" id="GO:0016985">
    <property type="term" value="F:mannan endo-1,4-beta-mannosidase activity"/>
    <property type="evidence" value="ECO:0007669"/>
    <property type="project" value="UniProtKB-EC"/>
</dbReference>
<feature type="domain" description="Glycoside hydrolase family 5" evidence="12">
    <location>
        <begin position="529"/>
        <end position="768"/>
    </location>
</feature>
<proteinExistence type="inferred from homology"/>
<dbReference type="GO" id="GO:0005576">
    <property type="term" value="C:extracellular region"/>
    <property type="evidence" value="ECO:0007669"/>
    <property type="project" value="UniProtKB-SubCell"/>
</dbReference>
<feature type="compositionally biased region" description="Low complexity" evidence="10">
    <location>
        <begin position="161"/>
        <end position="175"/>
    </location>
</feature>
<dbReference type="InterPro" id="IPR017853">
    <property type="entry name" value="GH"/>
</dbReference>
<dbReference type="PANTHER" id="PTHR31451">
    <property type="match status" value="1"/>
</dbReference>
<dbReference type="RefSeq" id="XP_043181586.1">
    <property type="nucleotide sequence ID" value="XM_043326154.1"/>
</dbReference>
<feature type="region of interest" description="Disordered" evidence="10">
    <location>
        <begin position="153"/>
        <end position="185"/>
    </location>
</feature>
<keyword evidence="8 14" id="KW-0456">Lyase</keyword>
<dbReference type="Pfam" id="PF05426">
    <property type="entry name" value="Alginate_lyase"/>
    <property type="match status" value="1"/>
</dbReference>
<gene>
    <name evidence="14" type="ORF">RhiXN_06338</name>
</gene>
<dbReference type="GeneID" id="67028617"/>
<dbReference type="Pfam" id="PF00150">
    <property type="entry name" value="Cellulase"/>
    <property type="match status" value="1"/>
</dbReference>
<evidence type="ECO:0000256" key="3">
    <source>
        <dbReference type="ARBA" id="ARBA00005641"/>
    </source>
</evidence>
<reference evidence="14" key="1">
    <citation type="submission" date="2020-05" db="EMBL/GenBank/DDBJ databases">
        <title>Evolutionary and genomic comparisons of hybrid uninucleate and nonhybrid Rhizoctonia fungi.</title>
        <authorList>
            <person name="Li C."/>
            <person name="Chen X."/>
        </authorList>
    </citation>
    <scope>NUCLEOTIDE SEQUENCE</scope>
    <source>
        <strain evidence="14">AG-1 IA</strain>
    </source>
</reference>
<evidence type="ECO:0000256" key="4">
    <source>
        <dbReference type="ARBA" id="ARBA00012706"/>
    </source>
</evidence>
<keyword evidence="9" id="KW-0326">Glycosidase</keyword>
<evidence type="ECO:0000256" key="11">
    <source>
        <dbReference type="SAM" id="SignalP"/>
    </source>
</evidence>
<evidence type="ECO:0000256" key="8">
    <source>
        <dbReference type="ARBA" id="ARBA00023239"/>
    </source>
</evidence>
<evidence type="ECO:0000256" key="10">
    <source>
        <dbReference type="SAM" id="MobiDB-lite"/>
    </source>
</evidence>
<evidence type="ECO:0000256" key="7">
    <source>
        <dbReference type="ARBA" id="ARBA00022801"/>
    </source>
</evidence>
<comment type="catalytic activity">
    <reaction evidence="1">
        <text>Random hydrolysis of (1-&gt;4)-beta-D-mannosidic linkages in mannans, galactomannans and glucomannans.</text>
        <dbReference type="EC" id="3.2.1.78"/>
    </reaction>
</comment>
<dbReference type="InterPro" id="IPR001547">
    <property type="entry name" value="Glyco_hydro_5"/>
</dbReference>
<feature type="signal peptide" evidence="11">
    <location>
        <begin position="1"/>
        <end position="19"/>
    </location>
</feature>
<name>A0A8H8NWR6_9AGAM</name>
<evidence type="ECO:0000313" key="14">
    <source>
        <dbReference type="EMBL" id="QRW21349.1"/>
    </source>
</evidence>
<sequence length="811" mass="88782">MHRPWTLGVLGLSATFARAAFPSYPNEFVPPKVLLSTPEVWTNTTRAAQASIVKFADEVLREGPWSVMNKTVTPPSGNKHDYLSYRPYYWPNCDGIGNTTELTQEESKGSPIKSGLFRIELTPCGASTVYVTCPYERRDGQFNPDYRSQTIQGATKHSWMPSSTRPSHTSSSPNPELNTAKRPDGGWEPTGVLDMHWWPKALSGILLMKEMGVWSEADLAGVVNWAKAYIPWLQTNELAKAERASDNNHGSYFFNQLAALQILVGDLDGAKATVQDYFTGIYMSQIDEKGDQPKESARTHPYHYRGYNLCAMINSARLAEFVGYDGWNAKSSSGAGIQTAADYAMQFTPGPGEAASELFPQIAAVAVKFGDPSGKYAAFLASKDQSYPGRPWFLWNQPLSDSGLAVKFVPEDDDSGNGSVDPDNSTAGTASNNAVLGFKVDWKVGLMKHAFTATTLAATLGLAAALAVESRQSSSFVKTSGQQFTLGGQKFTVVGSNSYWMAQLSSTADITTAFKDLKNAPSGTYYQIWNGKTATLNTGADGLGKFDTVVAQAKAAGIRLIVPLTNNWSDYGGMDVYVKQLLGSNNHDLFYTDATVKNAFKKYISGFVGRYKNEPTIMAWELANEPRCKGSTGTSTGTCTTKTITEWATEMSKYIKSIAPNHLVAIGDEGFYNQPGASTYPYQGGEGIDFDANLKISSIDFGTAHSYPEHWGQESNVVAWGTQWIIDHAASQKAANKPVILEEFGVTSSYNPSSTYTKWWDTIVSSGLAGDLICWKHRFYWKTHDDGFTVYPDEPEYALQTKYAAALKARK</sequence>